<keyword evidence="14 18" id="KW-0067">ATP-binding</keyword>
<dbReference type="InterPro" id="IPR018935">
    <property type="entry name" value="RIO_kinase_CS"/>
</dbReference>
<evidence type="ECO:0000313" key="24">
    <source>
        <dbReference type="EMBL" id="KAK4537563.1"/>
    </source>
</evidence>
<evidence type="ECO:0000256" key="20">
    <source>
        <dbReference type="PIRSR" id="PIRSR038147-2"/>
    </source>
</evidence>
<feature type="binding site" evidence="20">
    <location>
        <position position="210"/>
    </location>
    <ligand>
        <name>ATP</name>
        <dbReference type="ChEBI" id="CHEBI:30616"/>
    </ligand>
</feature>
<keyword evidence="9 18" id="KW-0808">Transferase</keyword>
<dbReference type="EC" id="2.7.11.1" evidence="4 18"/>
<dbReference type="InterPro" id="IPR051272">
    <property type="entry name" value="RIO-type_Ser/Thr_kinase"/>
</dbReference>
<keyword evidence="10" id="KW-0479">Metal-binding</keyword>
<evidence type="ECO:0000256" key="1">
    <source>
        <dbReference type="ARBA" id="ARBA00001946"/>
    </source>
</evidence>
<dbReference type="InterPro" id="IPR000687">
    <property type="entry name" value="RIO_kinase"/>
</dbReference>
<dbReference type="InterPro" id="IPR011009">
    <property type="entry name" value="Kinase-like_dom_sf"/>
</dbReference>
<evidence type="ECO:0000256" key="6">
    <source>
        <dbReference type="ARBA" id="ARBA00022490"/>
    </source>
</evidence>
<evidence type="ECO:0000256" key="12">
    <source>
        <dbReference type="ARBA" id="ARBA00022777"/>
    </source>
</evidence>
<comment type="subcellular location">
    <subcellularLocation>
        <location evidence="2">Cytoplasm</location>
    </subcellularLocation>
</comment>
<evidence type="ECO:0000256" key="18">
    <source>
        <dbReference type="PIRNR" id="PIRNR038147"/>
    </source>
</evidence>
<evidence type="ECO:0000256" key="16">
    <source>
        <dbReference type="ARBA" id="ARBA00047899"/>
    </source>
</evidence>
<dbReference type="PANTHER" id="PTHR45723">
    <property type="entry name" value="SERINE/THREONINE-PROTEIN KINASE RIO1"/>
    <property type="match status" value="1"/>
</dbReference>
<keyword evidence="12 18" id="KW-0418">Kinase</keyword>
<evidence type="ECO:0000256" key="9">
    <source>
        <dbReference type="ARBA" id="ARBA00022679"/>
    </source>
</evidence>
<keyword evidence="6" id="KW-0963">Cytoplasm</keyword>
<dbReference type="PROSITE" id="PS01245">
    <property type="entry name" value="RIO1"/>
    <property type="match status" value="1"/>
</dbReference>
<evidence type="ECO:0000313" key="25">
    <source>
        <dbReference type="Proteomes" id="UP001301350"/>
    </source>
</evidence>
<reference evidence="24 25" key="1">
    <citation type="submission" date="2022-07" db="EMBL/GenBank/DDBJ databases">
        <title>Genome-wide signatures of adaptation to extreme environments.</title>
        <authorList>
            <person name="Cho C.H."/>
            <person name="Yoon H.S."/>
        </authorList>
    </citation>
    <scope>NUCLEOTIDE SEQUENCE [LARGE SCALE GENOMIC DNA]</scope>
    <source>
        <strain evidence="24 25">DBV 063 E5</strain>
    </source>
</reference>
<dbReference type="Gene3D" id="3.30.200.20">
    <property type="entry name" value="Phosphorylase Kinase, domain 1"/>
    <property type="match status" value="1"/>
</dbReference>
<dbReference type="GO" id="GO:0046872">
    <property type="term" value="F:metal ion binding"/>
    <property type="evidence" value="ECO:0007669"/>
    <property type="project" value="UniProtKB-KW"/>
</dbReference>
<feature type="compositionally biased region" description="Basic residues" evidence="22">
    <location>
        <begin position="480"/>
        <end position="503"/>
    </location>
</feature>
<feature type="active site" description="Proton acceptor" evidence="19">
    <location>
        <position position="264"/>
    </location>
</feature>
<dbReference type="GO" id="GO:0005524">
    <property type="term" value="F:ATP binding"/>
    <property type="evidence" value="ECO:0007669"/>
    <property type="project" value="UniProtKB-KW"/>
</dbReference>
<evidence type="ECO:0000256" key="15">
    <source>
        <dbReference type="ARBA" id="ARBA00022842"/>
    </source>
</evidence>
<evidence type="ECO:0000256" key="21">
    <source>
        <dbReference type="PIRSR" id="PIRSR038147-3"/>
    </source>
</evidence>
<evidence type="ECO:0000256" key="19">
    <source>
        <dbReference type="PIRSR" id="PIRSR038147-1"/>
    </source>
</evidence>
<evidence type="ECO:0000256" key="13">
    <source>
        <dbReference type="ARBA" id="ARBA00022801"/>
    </source>
</evidence>
<accession>A0AAV9IZP6</accession>
<feature type="binding site" evidence="20">
    <location>
        <position position="139"/>
    </location>
    <ligand>
        <name>ATP</name>
        <dbReference type="ChEBI" id="CHEBI:30616"/>
    </ligand>
</feature>
<name>A0AAV9IZP6_CYACA</name>
<dbReference type="FunFam" id="3.30.200.20:FF:000148">
    <property type="entry name" value="Serine/threonine-protein kinase RIO1"/>
    <property type="match status" value="1"/>
</dbReference>
<comment type="catalytic activity">
    <reaction evidence="16 18">
        <text>L-threonyl-[protein] + ATP = O-phospho-L-threonyl-[protein] + ADP + H(+)</text>
        <dbReference type="Rhea" id="RHEA:46608"/>
        <dbReference type="Rhea" id="RHEA-COMP:11060"/>
        <dbReference type="Rhea" id="RHEA-COMP:11605"/>
        <dbReference type="ChEBI" id="CHEBI:15378"/>
        <dbReference type="ChEBI" id="CHEBI:30013"/>
        <dbReference type="ChEBI" id="CHEBI:30616"/>
        <dbReference type="ChEBI" id="CHEBI:61977"/>
        <dbReference type="ChEBI" id="CHEBI:456216"/>
        <dbReference type="EC" id="2.7.11.1"/>
    </reaction>
</comment>
<dbReference type="SMART" id="SM00090">
    <property type="entry name" value="RIO"/>
    <property type="match status" value="1"/>
</dbReference>
<evidence type="ECO:0000256" key="10">
    <source>
        <dbReference type="ARBA" id="ARBA00022723"/>
    </source>
</evidence>
<dbReference type="EMBL" id="JANCYW010000013">
    <property type="protein sequence ID" value="KAK4537563.1"/>
    <property type="molecule type" value="Genomic_DNA"/>
</dbReference>
<feature type="binding site" evidence="21">
    <location>
        <position position="281"/>
    </location>
    <ligand>
        <name>Mg(2+)</name>
        <dbReference type="ChEBI" id="CHEBI:18420"/>
    </ligand>
</feature>
<comment type="caution">
    <text evidence="24">The sequence shown here is derived from an EMBL/GenBank/DDBJ whole genome shotgun (WGS) entry which is preliminary data.</text>
</comment>
<protein>
    <recommendedName>
        <fullName evidence="5 18">Serine/threonine-protein kinase RIO1</fullName>
        <ecNumber evidence="4 18">2.7.11.1</ecNumber>
    </recommendedName>
</protein>
<evidence type="ECO:0000256" key="14">
    <source>
        <dbReference type="ARBA" id="ARBA00022840"/>
    </source>
</evidence>
<gene>
    <name evidence="24" type="ORF">CDCA_CDCA13G3588</name>
</gene>
<dbReference type="SUPFAM" id="SSF56112">
    <property type="entry name" value="Protein kinase-like (PK-like)"/>
    <property type="match status" value="1"/>
</dbReference>
<keyword evidence="8 18" id="KW-0723">Serine/threonine-protein kinase</keyword>
<evidence type="ECO:0000256" key="5">
    <source>
        <dbReference type="ARBA" id="ARBA00016038"/>
    </source>
</evidence>
<dbReference type="Proteomes" id="UP001301350">
    <property type="component" value="Unassembled WGS sequence"/>
</dbReference>
<dbReference type="InterPro" id="IPR018934">
    <property type="entry name" value="RIO_dom"/>
</dbReference>
<dbReference type="AlphaFoldDB" id="A0AAV9IZP6"/>
<dbReference type="GO" id="GO:0042254">
    <property type="term" value="P:ribosome biogenesis"/>
    <property type="evidence" value="ECO:0007669"/>
    <property type="project" value="UniProtKB-KW"/>
</dbReference>
<feature type="region of interest" description="Disordered" evidence="22">
    <location>
        <begin position="409"/>
        <end position="532"/>
    </location>
</feature>
<keyword evidence="13" id="KW-0378">Hydrolase</keyword>
<evidence type="ECO:0000256" key="11">
    <source>
        <dbReference type="ARBA" id="ARBA00022741"/>
    </source>
</evidence>
<keyword evidence="7" id="KW-0690">Ribosome biogenesis</keyword>
<dbReference type="GO" id="GO:0016787">
    <property type="term" value="F:hydrolase activity"/>
    <property type="evidence" value="ECO:0007669"/>
    <property type="project" value="UniProtKB-KW"/>
</dbReference>
<dbReference type="CDD" id="cd05147">
    <property type="entry name" value="RIO1_euk"/>
    <property type="match status" value="1"/>
</dbReference>
<evidence type="ECO:0000256" key="4">
    <source>
        <dbReference type="ARBA" id="ARBA00012513"/>
    </source>
</evidence>
<feature type="domain" description="RIO kinase" evidence="23">
    <location>
        <begin position="77"/>
        <end position="337"/>
    </location>
</feature>
<feature type="active site" description="4-aspartylphosphate intermediate" evidence="19">
    <location>
        <position position="281"/>
    </location>
</feature>
<comment type="cofactor">
    <cofactor evidence="1 21">
        <name>Mg(2+)</name>
        <dbReference type="ChEBI" id="CHEBI:18420"/>
    </cofactor>
</comment>
<evidence type="ECO:0000256" key="17">
    <source>
        <dbReference type="ARBA" id="ARBA00048679"/>
    </source>
</evidence>
<evidence type="ECO:0000256" key="7">
    <source>
        <dbReference type="ARBA" id="ARBA00022517"/>
    </source>
</evidence>
<evidence type="ECO:0000256" key="22">
    <source>
        <dbReference type="SAM" id="MobiDB-lite"/>
    </source>
</evidence>
<dbReference type="GO" id="GO:0004674">
    <property type="term" value="F:protein serine/threonine kinase activity"/>
    <property type="evidence" value="ECO:0007669"/>
    <property type="project" value="UniProtKB-KW"/>
</dbReference>
<feature type="compositionally biased region" description="Basic and acidic residues" evidence="22">
    <location>
        <begin position="411"/>
        <end position="425"/>
    </location>
</feature>
<sequence length="532" mass="59411">MSRGVEDFFRRERASIEMPGDLEVHSSESTSSGEESEALLDNVPLSAGAHEEHLPAAIAAAEDHWDAALVPESRRKDKQDRATVEQVLDPRTRRVLSKLLRNGVLRALHGCVATGKEANVYHARASAPEGGDGRDVAVKIFKTSILAFKDRAKYVVGERRFQGGYAKPRNPRKMVKLWAEKEFRNLMRLRDVGIACPQALLLRDHVLLMSFCGDTDGRPAPRLCELGRARADPFSTADEWSALYTEVAAAMRRLYQRARLVHGDLSEYNLLYWQQKVYFIDVSQSMERDHPYALDFLRRDCHNVSAFFRAQVERSGGGSEALERVLTARRLFEYVVAAVEGSEESEAALLATALRQQREALQSGGAALLETADDEVVFEAAYIPRRLDELDEEDVERVYYDGMLRPANAFEEQRGGREEAGRDSEESVATTDASDTDGETESSAANDTEGADAASAAAHVDERARRKLHQKQVKAEQRERRQHKIPKKVKRRAQKRARARRRPSSGGDGGTAHRAPQPARCGFRLPGDMSVT</sequence>
<dbReference type="InterPro" id="IPR017407">
    <property type="entry name" value="Ser/Thr_kinase_Rio1"/>
</dbReference>
<dbReference type="GO" id="GO:0005737">
    <property type="term" value="C:cytoplasm"/>
    <property type="evidence" value="ECO:0007669"/>
    <property type="project" value="UniProtKB-SubCell"/>
</dbReference>
<evidence type="ECO:0000256" key="3">
    <source>
        <dbReference type="ARBA" id="ARBA00009196"/>
    </source>
</evidence>
<keyword evidence="11 18" id="KW-0547">Nucleotide-binding</keyword>
<dbReference type="Pfam" id="PF01163">
    <property type="entry name" value="RIO1"/>
    <property type="match status" value="1"/>
</dbReference>
<proteinExistence type="inferred from homology"/>
<dbReference type="PIRSF" id="PIRSF038147">
    <property type="entry name" value="Ser/Thr_PK_RIO1"/>
    <property type="match status" value="1"/>
</dbReference>
<comment type="catalytic activity">
    <reaction evidence="17 18">
        <text>L-seryl-[protein] + ATP = O-phospho-L-seryl-[protein] + ADP + H(+)</text>
        <dbReference type="Rhea" id="RHEA:17989"/>
        <dbReference type="Rhea" id="RHEA-COMP:9863"/>
        <dbReference type="Rhea" id="RHEA-COMP:11604"/>
        <dbReference type="ChEBI" id="CHEBI:15378"/>
        <dbReference type="ChEBI" id="CHEBI:29999"/>
        <dbReference type="ChEBI" id="CHEBI:30616"/>
        <dbReference type="ChEBI" id="CHEBI:83421"/>
        <dbReference type="ChEBI" id="CHEBI:456216"/>
        <dbReference type="EC" id="2.7.11.1"/>
    </reaction>
</comment>
<keyword evidence="25" id="KW-1185">Reference proteome</keyword>
<organism evidence="24 25">
    <name type="scientific">Cyanidium caldarium</name>
    <name type="common">Red alga</name>
    <dbReference type="NCBI Taxonomy" id="2771"/>
    <lineage>
        <taxon>Eukaryota</taxon>
        <taxon>Rhodophyta</taxon>
        <taxon>Bangiophyceae</taxon>
        <taxon>Cyanidiales</taxon>
        <taxon>Cyanidiaceae</taxon>
        <taxon>Cyanidium</taxon>
    </lineage>
</organism>
<dbReference type="Gene3D" id="1.10.510.10">
    <property type="entry name" value="Transferase(Phosphotransferase) domain 1"/>
    <property type="match status" value="1"/>
</dbReference>
<comment type="similarity">
    <text evidence="3 18">Belongs to the protein kinase superfamily. RIO-type Ser/Thr kinase family.</text>
</comment>
<evidence type="ECO:0000256" key="8">
    <source>
        <dbReference type="ARBA" id="ARBA00022527"/>
    </source>
</evidence>
<feature type="compositionally biased region" description="Low complexity" evidence="22">
    <location>
        <begin position="444"/>
        <end position="458"/>
    </location>
</feature>
<evidence type="ECO:0000259" key="23">
    <source>
        <dbReference type="SMART" id="SM00090"/>
    </source>
</evidence>
<evidence type="ECO:0000256" key="2">
    <source>
        <dbReference type="ARBA" id="ARBA00004496"/>
    </source>
</evidence>
<keyword evidence="15" id="KW-0460">Magnesium</keyword>
<feature type="region of interest" description="Disordered" evidence="22">
    <location>
        <begin position="19"/>
        <end position="39"/>
    </location>
</feature>
<feature type="binding site" evidence="21">
    <location>
        <position position="269"/>
    </location>
    <ligand>
        <name>Mg(2+)</name>
        <dbReference type="ChEBI" id="CHEBI:18420"/>
    </ligand>
</feature>